<proteinExistence type="predicted"/>
<dbReference type="InterPro" id="IPR042099">
    <property type="entry name" value="ANL_N_sf"/>
</dbReference>
<dbReference type="GO" id="GO:0009366">
    <property type="term" value="C:enterobactin synthetase complex"/>
    <property type="evidence" value="ECO:0007669"/>
    <property type="project" value="TreeGrafter"/>
</dbReference>
<evidence type="ECO:0000313" key="2">
    <source>
        <dbReference type="EMBL" id="TMJ07242.1"/>
    </source>
</evidence>
<dbReference type="Pfam" id="PF00501">
    <property type="entry name" value="AMP-binding"/>
    <property type="match status" value="1"/>
</dbReference>
<name>A0A537LH26_9BACT</name>
<organism evidence="2 3">
    <name type="scientific">Candidatus Segetimicrobium genomatis</name>
    <dbReference type="NCBI Taxonomy" id="2569760"/>
    <lineage>
        <taxon>Bacteria</taxon>
        <taxon>Bacillati</taxon>
        <taxon>Candidatus Sysuimicrobiota</taxon>
        <taxon>Candidatus Sysuimicrobiia</taxon>
        <taxon>Candidatus Sysuimicrobiales</taxon>
        <taxon>Candidatus Segetimicrobiaceae</taxon>
        <taxon>Candidatus Segetimicrobium</taxon>
    </lineage>
</organism>
<dbReference type="GO" id="GO:0043041">
    <property type="term" value="P:amino acid activation for nonribosomal peptide biosynthetic process"/>
    <property type="evidence" value="ECO:0007669"/>
    <property type="project" value="TreeGrafter"/>
</dbReference>
<sequence length="189" mass="19723">MERDAAALPSRDAAETPGAVAVVAAGRVLTYQELDTRANHLAHELRALGVGPDVVVGLCVKSSPEMVVGALAILKAGGAYLPLDPAYPDDRLAFILGDARCPVAVTAGDDGGRLAAKVGRVVTLDPSGPRFPTAPAADLRPENLAYVIYTSGSTGQPKGVEIIRGRGVRRRRVGTLALPDRGGERLRVR</sequence>
<dbReference type="PRINTS" id="PR00154">
    <property type="entry name" value="AMPBINDING"/>
</dbReference>
<dbReference type="PANTHER" id="PTHR45527:SF1">
    <property type="entry name" value="FATTY ACID SYNTHASE"/>
    <property type="match status" value="1"/>
</dbReference>
<dbReference type="InterPro" id="IPR020845">
    <property type="entry name" value="AMP-binding_CS"/>
</dbReference>
<dbReference type="EMBL" id="VBAM01000498">
    <property type="protein sequence ID" value="TMJ07242.1"/>
    <property type="molecule type" value="Genomic_DNA"/>
</dbReference>
<accession>A0A537LH26</accession>
<dbReference type="FunFam" id="3.40.50.980:FF:000001">
    <property type="entry name" value="Non-ribosomal peptide synthetase"/>
    <property type="match status" value="1"/>
</dbReference>
<dbReference type="Proteomes" id="UP000320393">
    <property type="component" value="Unassembled WGS sequence"/>
</dbReference>
<dbReference type="AlphaFoldDB" id="A0A537LH26"/>
<reference evidence="2 3" key="1">
    <citation type="journal article" date="2019" name="Nat. Microbiol.">
        <title>Mediterranean grassland soil C-N compound turnover is dependent on rainfall and depth, and is mediated by genomically divergent microorganisms.</title>
        <authorList>
            <person name="Diamond S."/>
            <person name="Andeer P.F."/>
            <person name="Li Z."/>
            <person name="Crits-Christoph A."/>
            <person name="Burstein D."/>
            <person name="Anantharaman K."/>
            <person name="Lane K.R."/>
            <person name="Thomas B.C."/>
            <person name="Pan C."/>
            <person name="Northen T.R."/>
            <person name="Banfield J.F."/>
        </authorList>
    </citation>
    <scope>NUCLEOTIDE SEQUENCE [LARGE SCALE GENOMIC DNA]</scope>
    <source>
        <strain evidence="2">NP_5</strain>
    </source>
</reference>
<feature type="domain" description="AMP-dependent synthetase/ligase" evidence="1">
    <location>
        <begin position="11"/>
        <end position="162"/>
    </location>
</feature>
<gene>
    <name evidence="2" type="ORF">E6H02_11690</name>
</gene>
<dbReference type="GO" id="GO:0047527">
    <property type="term" value="F:2,3-dihydroxybenzoate-serine ligase activity"/>
    <property type="evidence" value="ECO:0007669"/>
    <property type="project" value="TreeGrafter"/>
</dbReference>
<dbReference type="PANTHER" id="PTHR45527">
    <property type="entry name" value="NONRIBOSOMAL PEPTIDE SYNTHETASE"/>
    <property type="match status" value="1"/>
</dbReference>
<dbReference type="GO" id="GO:0031177">
    <property type="term" value="F:phosphopantetheine binding"/>
    <property type="evidence" value="ECO:0007669"/>
    <property type="project" value="TreeGrafter"/>
</dbReference>
<dbReference type="SUPFAM" id="SSF56801">
    <property type="entry name" value="Acetyl-CoA synthetase-like"/>
    <property type="match status" value="1"/>
</dbReference>
<dbReference type="InterPro" id="IPR020459">
    <property type="entry name" value="AMP-binding"/>
</dbReference>
<evidence type="ECO:0000313" key="3">
    <source>
        <dbReference type="Proteomes" id="UP000320393"/>
    </source>
</evidence>
<dbReference type="PROSITE" id="PS00455">
    <property type="entry name" value="AMP_BINDING"/>
    <property type="match status" value="1"/>
</dbReference>
<dbReference type="GO" id="GO:0005829">
    <property type="term" value="C:cytosol"/>
    <property type="evidence" value="ECO:0007669"/>
    <property type="project" value="TreeGrafter"/>
</dbReference>
<protein>
    <recommendedName>
        <fullName evidence="1">AMP-dependent synthetase/ligase domain-containing protein</fullName>
    </recommendedName>
</protein>
<comment type="caution">
    <text evidence="2">The sequence shown here is derived from an EMBL/GenBank/DDBJ whole genome shotgun (WGS) entry which is preliminary data.</text>
</comment>
<evidence type="ECO:0000259" key="1">
    <source>
        <dbReference type="Pfam" id="PF00501"/>
    </source>
</evidence>
<dbReference type="Gene3D" id="3.40.50.12780">
    <property type="entry name" value="N-terminal domain of ligase-like"/>
    <property type="match status" value="1"/>
</dbReference>
<dbReference type="GO" id="GO:0009239">
    <property type="term" value="P:enterobactin biosynthetic process"/>
    <property type="evidence" value="ECO:0007669"/>
    <property type="project" value="TreeGrafter"/>
</dbReference>
<dbReference type="InterPro" id="IPR000873">
    <property type="entry name" value="AMP-dep_synth/lig_dom"/>
</dbReference>